<evidence type="ECO:0000256" key="2">
    <source>
        <dbReference type="ARBA" id="ARBA00022714"/>
    </source>
</evidence>
<feature type="transmembrane region" description="Helical" evidence="7">
    <location>
        <begin position="194"/>
        <end position="214"/>
    </location>
</feature>
<dbReference type="CDD" id="cd06185">
    <property type="entry name" value="PDR_like"/>
    <property type="match status" value="1"/>
</dbReference>
<keyword evidence="3" id="KW-0479">Metal-binding</keyword>
<dbReference type="InterPro" id="IPR001041">
    <property type="entry name" value="2Fe-2S_ferredoxin-type"/>
</dbReference>
<dbReference type="Proteomes" id="UP000284605">
    <property type="component" value="Unassembled WGS sequence"/>
</dbReference>
<dbReference type="PANTHER" id="PTHR47354:SF1">
    <property type="entry name" value="CARNITINE MONOOXYGENASE REDUCTASE SUBUNIT"/>
    <property type="match status" value="1"/>
</dbReference>
<keyword evidence="4" id="KW-0560">Oxidoreductase</keyword>
<dbReference type="InterPro" id="IPR036010">
    <property type="entry name" value="2Fe-2S_ferredoxin-like_sf"/>
</dbReference>
<dbReference type="InterPro" id="IPR012675">
    <property type="entry name" value="Beta-grasp_dom_sf"/>
</dbReference>
<comment type="caution">
    <text evidence="10">The sequence shown here is derived from an EMBL/GenBank/DDBJ whole genome shotgun (WGS) entry which is preliminary data.</text>
</comment>
<gene>
    <name evidence="10" type="ORF">D3874_21225</name>
</gene>
<keyword evidence="7" id="KW-1133">Transmembrane helix</keyword>
<dbReference type="SUPFAM" id="SSF54292">
    <property type="entry name" value="2Fe-2S ferredoxin-like"/>
    <property type="match status" value="1"/>
</dbReference>
<dbReference type="CDD" id="cd00207">
    <property type="entry name" value="fer2"/>
    <property type="match status" value="1"/>
</dbReference>
<dbReference type="InterPro" id="IPR006058">
    <property type="entry name" value="2Fe2S_fd_BS"/>
</dbReference>
<accession>A0A418WGM2</accession>
<dbReference type="Pfam" id="PF00487">
    <property type="entry name" value="FA_desaturase"/>
    <property type="match status" value="1"/>
</dbReference>
<feature type="transmembrane region" description="Helical" evidence="7">
    <location>
        <begin position="169"/>
        <end position="188"/>
    </location>
</feature>
<evidence type="ECO:0000256" key="7">
    <source>
        <dbReference type="SAM" id="Phobius"/>
    </source>
</evidence>
<dbReference type="PRINTS" id="PR00409">
    <property type="entry name" value="PHDIOXRDTASE"/>
</dbReference>
<feature type="domain" description="FAD-binding FR-type" evidence="9">
    <location>
        <begin position="302"/>
        <end position="404"/>
    </location>
</feature>
<feature type="transmembrane region" description="Helical" evidence="7">
    <location>
        <begin position="58"/>
        <end position="77"/>
    </location>
</feature>
<keyword evidence="5" id="KW-0408">Iron</keyword>
<dbReference type="EMBL" id="QYUK01000011">
    <property type="protein sequence ID" value="RJF89186.1"/>
    <property type="molecule type" value="Genomic_DNA"/>
</dbReference>
<evidence type="ECO:0000256" key="5">
    <source>
        <dbReference type="ARBA" id="ARBA00023004"/>
    </source>
</evidence>
<dbReference type="GO" id="GO:0051537">
    <property type="term" value="F:2 iron, 2 sulfur cluster binding"/>
    <property type="evidence" value="ECO:0007669"/>
    <property type="project" value="UniProtKB-KW"/>
</dbReference>
<evidence type="ECO:0000256" key="1">
    <source>
        <dbReference type="ARBA" id="ARBA00022630"/>
    </source>
</evidence>
<evidence type="ECO:0000259" key="8">
    <source>
        <dbReference type="PROSITE" id="PS51085"/>
    </source>
</evidence>
<keyword evidence="7" id="KW-0472">Membrane</keyword>
<name>A0A418WGM2_9PROT</name>
<evidence type="ECO:0000313" key="11">
    <source>
        <dbReference type="Proteomes" id="UP000284605"/>
    </source>
</evidence>
<evidence type="ECO:0000256" key="6">
    <source>
        <dbReference type="ARBA" id="ARBA00023014"/>
    </source>
</evidence>
<dbReference type="Pfam" id="PF00111">
    <property type="entry name" value="Fer2"/>
    <property type="match status" value="1"/>
</dbReference>
<dbReference type="InterPro" id="IPR050415">
    <property type="entry name" value="MRET"/>
</dbReference>
<dbReference type="PROSITE" id="PS51384">
    <property type="entry name" value="FAD_FR"/>
    <property type="match status" value="1"/>
</dbReference>
<feature type="transmembrane region" description="Helical" evidence="7">
    <location>
        <begin position="34"/>
        <end position="52"/>
    </location>
</feature>
<keyword evidence="2" id="KW-0001">2Fe-2S</keyword>
<evidence type="ECO:0000256" key="4">
    <source>
        <dbReference type="ARBA" id="ARBA00023002"/>
    </source>
</evidence>
<dbReference type="InterPro" id="IPR017927">
    <property type="entry name" value="FAD-bd_FR_type"/>
</dbReference>
<dbReference type="Gene3D" id="3.10.20.30">
    <property type="match status" value="1"/>
</dbReference>
<feature type="domain" description="2Fe-2S ferredoxin-type" evidence="8">
    <location>
        <begin position="529"/>
        <end position="615"/>
    </location>
</feature>
<dbReference type="PROSITE" id="PS00197">
    <property type="entry name" value="2FE2S_FER_1"/>
    <property type="match status" value="1"/>
</dbReference>
<feature type="transmembrane region" description="Helical" evidence="7">
    <location>
        <begin position="139"/>
        <end position="157"/>
    </location>
</feature>
<evidence type="ECO:0000259" key="9">
    <source>
        <dbReference type="PROSITE" id="PS51384"/>
    </source>
</evidence>
<keyword evidence="7" id="KW-0812">Transmembrane</keyword>
<dbReference type="InterPro" id="IPR005804">
    <property type="entry name" value="FA_desaturase_dom"/>
</dbReference>
<dbReference type="Gene3D" id="3.40.50.80">
    <property type="entry name" value="Nucleotide-binding domain of ferredoxin-NADP reductase (FNR) module"/>
    <property type="match status" value="1"/>
</dbReference>
<evidence type="ECO:0008006" key="12">
    <source>
        <dbReference type="Google" id="ProtNLM"/>
    </source>
</evidence>
<dbReference type="GO" id="GO:0006629">
    <property type="term" value="P:lipid metabolic process"/>
    <property type="evidence" value="ECO:0007669"/>
    <property type="project" value="InterPro"/>
</dbReference>
<reference evidence="10 11" key="1">
    <citation type="submission" date="2018-09" db="EMBL/GenBank/DDBJ databases">
        <authorList>
            <person name="Zhu H."/>
        </authorList>
    </citation>
    <scope>NUCLEOTIDE SEQUENCE [LARGE SCALE GENOMIC DNA]</scope>
    <source>
        <strain evidence="10 11">K1W22B-8</strain>
    </source>
</reference>
<dbReference type="SUPFAM" id="SSF63380">
    <property type="entry name" value="Riboflavin synthase domain-like"/>
    <property type="match status" value="1"/>
</dbReference>
<proteinExistence type="predicted"/>
<organism evidence="10 11">
    <name type="scientific">Oleomonas cavernae</name>
    <dbReference type="NCBI Taxonomy" id="2320859"/>
    <lineage>
        <taxon>Bacteria</taxon>
        <taxon>Pseudomonadati</taxon>
        <taxon>Pseudomonadota</taxon>
        <taxon>Alphaproteobacteria</taxon>
        <taxon>Acetobacterales</taxon>
        <taxon>Acetobacteraceae</taxon>
        <taxon>Oleomonas</taxon>
    </lineage>
</organism>
<dbReference type="SUPFAM" id="SSF52343">
    <property type="entry name" value="Ferredoxin reductase-like, C-terminal NADP-linked domain"/>
    <property type="match status" value="1"/>
</dbReference>
<dbReference type="PROSITE" id="PS51085">
    <property type="entry name" value="2FE2S_FER_2"/>
    <property type="match status" value="1"/>
</dbReference>
<dbReference type="GO" id="GO:0046872">
    <property type="term" value="F:metal ion binding"/>
    <property type="evidence" value="ECO:0007669"/>
    <property type="project" value="UniProtKB-KW"/>
</dbReference>
<dbReference type="PANTHER" id="PTHR47354">
    <property type="entry name" value="NADH OXIDOREDUCTASE HCR"/>
    <property type="match status" value="1"/>
</dbReference>
<dbReference type="RefSeq" id="WP_119780571.1">
    <property type="nucleotide sequence ID" value="NZ_QYUK01000011.1"/>
</dbReference>
<dbReference type="Gene3D" id="2.40.30.10">
    <property type="entry name" value="Translation factors"/>
    <property type="match status" value="1"/>
</dbReference>
<protein>
    <recommendedName>
        <fullName evidence="12">2Fe-2S iron-sulfur cluster binding domain-containing protein</fullName>
    </recommendedName>
</protein>
<keyword evidence="6" id="KW-0411">Iron-sulfur</keyword>
<dbReference type="AlphaFoldDB" id="A0A418WGM2"/>
<dbReference type="InterPro" id="IPR039261">
    <property type="entry name" value="FNR_nucleotide-bd"/>
</dbReference>
<evidence type="ECO:0000256" key="3">
    <source>
        <dbReference type="ARBA" id="ARBA00022723"/>
    </source>
</evidence>
<dbReference type="GO" id="GO:0016491">
    <property type="term" value="F:oxidoreductase activity"/>
    <property type="evidence" value="ECO:0007669"/>
    <property type="project" value="UniProtKB-KW"/>
</dbReference>
<evidence type="ECO:0000313" key="10">
    <source>
        <dbReference type="EMBL" id="RJF89186.1"/>
    </source>
</evidence>
<keyword evidence="11" id="KW-1185">Reference proteome</keyword>
<feature type="transmembrane region" description="Helical" evidence="7">
    <location>
        <begin position="410"/>
        <end position="431"/>
    </location>
</feature>
<dbReference type="InterPro" id="IPR017938">
    <property type="entry name" value="Riboflavin_synthase-like_b-brl"/>
</dbReference>
<keyword evidence="1" id="KW-0285">Flavoprotein</keyword>
<sequence>MSTVEGDWDLVGRLRGETRLAELHRLPLLPMPTLGLMAGCYSAFALVSWAWLAGLLPGWLSVPLAAPLFYAAFTVLHDGTHRAISRSPVLNEVIATLGGQLLLPGMEVAVYRILHLEHHKHTGELHDDPDDILVIAPKWTLPFMLGFVDVVWFAWYLRRIERFAVRQNLRFFAGFALFAAWHVAWIASPYAYEWLILWFLPMRLGLVITAYLFAHIQHPPEVVQRDRPLHATAMITRHPLTRLFMLGQSAHLIHHLYPQLPFYRLEAGWDAVAGALTAHDLFWRGIGGSVKRFVPPPSPAERHWIAARVAEVEVQTPSITSFVLEAADGGPLPAFAAGAHIDLRLASGVVRQYSLVGRPGAAAAYRIAVKRDDAGRGGSCEVHRTLVPGARLDIGRPRNHFPLRPGSSRAVLVAGGIGLTPLLAMAAAMAAEHRDFVLHVCARSRAELPFAAWFDQAPFAGRTRIHLDDGARFDPARDLGAPGAGDQLYLCGPAGFMAWAKGAAAGLGWPAEAVFWEDFTPAGGLGDAFTVELAKSRRVIDVAAGQSIVEALEARRLPTETLCRQGVCGTCRCKVLAGTIEHRDSVLTPEERAVGDQMMACVSRAPKGERLVLDL</sequence>